<evidence type="ECO:0000313" key="2">
    <source>
        <dbReference type="Proteomes" id="UP001224083"/>
    </source>
</evidence>
<sequence>MIRFSKESKINNFVIQKIKQGWSWRKGKKHHILISPKNRKISIPSTPSDYRAYLNFIKDVKLLENKYNITI</sequence>
<accession>A0ABT9KFS0</accession>
<organism evidence="1 2">
    <name type="scientific">Bisgaard Taxon 45</name>
    <dbReference type="NCBI Taxonomy" id="304289"/>
    <lineage>
        <taxon>Bacteria</taxon>
        <taxon>Pseudomonadati</taxon>
        <taxon>Pseudomonadota</taxon>
        <taxon>Gammaproteobacteria</taxon>
        <taxon>Pasteurellales</taxon>
        <taxon>Pasteurellaceae</taxon>
    </lineage>
</organism>
<reference evidence="1 2" key="1">
    <citation type="submission" date="2022-12" db="EMBL/GenBank/DDBJ databases">
        <title>Genome sequence of Pasteurellaceae Bisgaard Taxon 45.</title>
        <authorList>
            <person name="Foggin C."/>
            <person name="Rosen L.E."/>
            <person name="Henton M."/>
            <person name="Buys A."/>
            <person name="Floyd T."/>
            <person name="Turner A.D."/>
            <person name="Tarbin J."/>
            <person name="Lloyd A.S."/>
            <person name="Chaitezvi C."/>
            <person name="Ellis R.J."/>
            <person name="Roberts H.C."/>
            <person name="Dastjerdi A."/>
            <person name="Nunez A."/>
            <person name="Van Vliet A.H."/>
            <person name="Steinbach F."/>
        </authorList>
    </citation>
    <scope>NUCLEOTIDE SEQUENCE [LARGE SCALE GENOMIC DNA]</scope>
    <source>
        <strain evidence="1 2">VF20HR</strain>
    </source>
</reference>
<keyword evidence="2" id="KW-1185">Reference proteome</keyword>
<protein>
    <recommendedName>
        <fullName evidence="3">Type II toxin-antitoxin system HicA family toxin</fullName>
    </recommendedName>
</protein>
<gene>
    <name evidence="1" type="ORF">O7M46_06885</name>
</gene>
<dbReference type="EMBL" id="JAQAHH010000006">
    <property type="protein sequence ID" value="MDP9500680.1"/>
    <property type="molecule type" value="Genomic_DNA"/>
</dbReference>
<name>A0ABT9KFS0_9PAST</name>
<comment type="caution">
    <text evidence="1">The sequence shown here is derived from an EMBL/GenBank/DDBJ whole genome shotgun (WGS) entry which is preliminary data.</text>
</comment>
<evidence type="ECO:0000313" key="1">
    <source>
        <dbReference type="EMBL" id="MDP9500680.1"/>
    </source>
</evidence>
<proteinExistence type="predicted"/>
<dbReference type="Proteomes" id="UP001224083">
    <property type="component" value="Unassembled WGS sequence"/>
</dbReference>
<evidence type="ECO:0008006" key="3">
    <source>
        <dbReference type="Google" id="ProtNLM"/>
    </source>
</evidence>